<proteinExistence type="predicted"/>
<organism evidence="3 4">
    <name type="scientific">Grifola frondosa</name>
    <name type="common">Maitake</name>
    <name type="synonym">Polyporus frondosus</name>
    <dbReference type="NCBI Taxonomy" id="5627"/>
    <lineage>
        <taxon>Eukaryota</taxon>
        <taxon>Fungi</taxon>
        <taxon>Dikarya</taxon>
        <taxon>Basidiomycota</taxon>
        <taxon>Agaricomycotina</taxon>
        <taxon>Agaricomycetes</taxon>
        <taxon>Polyporales</taxon>
        <taxon>Grifolaceae</taxon>
        <taxon>Grifola</taxon>
    </lineage>
</organism>
<comment type="caution">
    <text evidence="3">The sequence shown here is derived from an EMBL/GenBank/DDBJ whole genome shotgun (WGS) entry which is preliminary data.</text>
</comment>
<evidence type="ECO:0000313" key="3">
    <source>
        <dbReference type="EMBL" id="OBZ73826.1"/>
    </source>
</evidence>
<dbReference type="OrthoDB" id="2442602at2759"/>
<name>A0A1C7MBT6_GRIFR</name>
<accession>A0A1C7MBT6</accession>
<protein>
    <submittedName>
        <fullName evidence="3">Uncharacterized protein</fullName>
    </submittedName>
</protein>
<gene>
    <name evidence="3" type="ORF">A0H81_06478</name>
</gene>
<keyword evidence="1" id="KW-0175">Coiled coil</keyword>
<dbReference type="Proteomes" id="UP000092993">
    <property type="component" value="Unassembled WGS sequence"/>
</dbReference>
<evidence type="ECO:0000256" key="2">
    <source>
        <dbReference type="SAM" id="MobiDB-lite"/>
    </source>
</evidence>
<feature type="region of interest" description="Disordered" evidence="2">
    <location>
        <begin position="94"/>
        <end position="135"/>
    </location>
</feature>
<keyword evidence="4" id="KW-1185">Reference proteome</keyword>
<feature type="coiled-coil region" evidence="1">
    <location>
        <begin position="30"/>
        <end position="64"/>
    </location>
</feature>
<dbReference type="OMA" id="TATHEKY"/>
<evidence type="ECO:0000313" key="4">
    <source>
        <dbReference type="Proteomes" id="UP000092993"/>
    </source>
</evidence>
<sequence>MEDKIAMPGPIPFKTQASFSHRGRGYKEKFQTLREKYEQVTATHEKYERELALADLKVKHLQDECNLLLDAVDIAVPAQPSLVHYLSRDPIPQQYHSYTVPMPAMEQPAPPPPPLPSQRTRSRRSSHANGNGVPR</sequence>
<reference evidence="3 4" key="1">
    <citation type="submission" date="2016-03" db="EMBL/GenBank/DDBJ databases">
        <title>Whole genome sequencing of Grifola frondosa 9006-11.</title>
        <authorList>
            <person name="Min B."/>
            <person name="Park H."/>
            <person name="Kim J.-G."/>
            <person name="Cho H."/>
            <person name="Oh Y.-L."/>
            <person name="Kong W.-S."/>
            <person name="Choi I.-G."/>
        </authorList>
    </citation>
    <scope>NUCLEOTIDE SEQUENCE [LARGE SCALE GENOMIC DNA]</scope>
    <source>
        <strain evidence="3 4">9006-11</strain>
    </source>
</reference>
<dbReference type="EMBL" id="LUGG01000006">
    <property type="protein sequence ID" value="OBZ73826.1"/>
    <property type="molecule type" value="Genomic_DNA"/>
</dbReference>
<dbReference type="STRING" id="5627.A0A1C7MBT6"/>
<evidence type="ECO:0000256" key="1">
    <source>
        <dbReference type="SAM" id="Coils"/>
    </source>
</evidence>
<dbReference type="AlphaFoldDB" id="A0A1C7MBT6"/>